<dbReference type="Pfam" id="PF10098">
    <property type="entry name" value="DUF2336"/>
    <property type="match status" value="1"/>
</dbReference>
<protein>
    <recommendedName>
        <fullName evidence="2">DUF2336 domain-containing protein</fullName>
    </recommendedName>
</protein>
<sequence length="380" mass="40340">MPTFLPVDEFQSIPETPVAARRAELAKQLYADFEAGALDAPERRAALSVFRALVRDGNADVRHDFARFVAPSGGLPAELAAMIANDGAGRIAAPFLRLGVALDDNLLVDVVGRGQGWRQTAVARRRCVNPPVCAAIAEVGCARSIVTLLKNPGANLPSRVLGRIGERHGQDDQIADLLLARPNVPGDFVEARIMMVSGRLKAFVEASGWMGPEYADCAVANAVEHGLVEFAVGREYSELEPLFAKWNAEGRITGGFVLRAACYGAISVLELALVKLANLPPRRVAALISDPCGYGRQSLIARAGFGGAEEDFIVRAIARFSDTPPRRGSYAWAAAVASGIEEVIADGASPEAFSVLLEGFATDAGLAMPARDDQCFDQAA</sequence>
<accession>A0A3B0U0G8</accession>
<reference evidence="1" key="1">
    <citation type="submission" date="2018-06" db="EMBL/GenBank/DDBJ databases">
        <authorList>
            <person name="Zhirakovskaya E."/>
        </authorList>
    </citation>
    <scope>NUCLEOTIDE SEQUENCE</scope>
</reference>
<dbReference type="AlphaFoldDB" id="A0A3B0U0G8"/>
<evidence type="ECO:0008006" key="2">
    <source>
        <dbReference type="Google" id="ProtNLM"/>
    </source>
</evidence>
<gene>
    <name evidence="1" type="ORF">MNBD_ALPHA09-390</name>
</gene>
<proteinExistence type="predicted"/>
<evidence type="ECO:0000313" key="1">
    <source>
        <dbReference type="EMBL" id="VAW17889.1"/>
    </source>
</evidence>
<dbReference type="InterPro" id="IPR019285">
    <property type="entry name" value="DUF2336"/>
</dbReference>
<organism evidence="1">
    <name type="scientific">hydrothermal vent metagenome</name>
    <dbReference type="NCBI Taxonomy" id="652676"/>
    <lineage>
        <taxon>unclassified sequences</taxon>
        <taxon>metagenomes</taxon>
        <taxon>ecological metagenomes</taxon>
    </lineage>
</organism>
<dbReference type="EMBL" id="UOEM01000109">
    <property type="protein sequence ID" value="VAW17889.1"/>
    <property type="molecule type" value="Genomic_DNA"/>
</dbReference>
<name>A0A3B0U0G8_9ZZZZ</name>